<protein>
    <recommendedName>
        <fullName evidence="3">ABC transporter domain-containing protein</fullName>
    </recommendedName>
</protein>
<evidence type="ECO:0000313" key="5">
    <source>
        <dbReference type="Proteomes" id="UP000011776"/>
    </source>
</evidence>
<dbReference type="GO" id="GO:0016887">
    <property type="term" value="F:ATP hydrolysis activity"/>
    <property type="evidence" value="ECO:0007669"/>
    <property type="project" value="InterPro"/>
</dbReference>
<dbReference type="InterPro" id="IPR003439">
    <property type="entry name" value="ABC_transporter-like_ATP-bd"/>
</dbReference>
<dbReference type="InterPro" id="IPR027417">
    <property type="entry name" value="P-loop_NTPase"/>
</dbReference>
<evidence type="ECO:0000256" key="2">
    <source>
        <dbReference type="ARBA" id="ARBA00022448"/>
    </source>
</evidence>
<proteinExistence type="inferred from homology"/>
<dbReference type="PANTHER" id="PTHR43335">
    <property type="entry name" value="ABC TRANSPORTER, ATP-BINDING PROTEIN"/>
    <property type="match status" value="1"/>
</dbReference>
<evidence type="ECO:0000313" key="4">
    <source>
        <dbReference type="EMBL" id="EMG10637.1"/>
    </source>
</evidence>
<keyword evidence="2" id="KW-0813">Transport</keyword>
<feature type="domain" description="ABC transporter" evidence="3">
    <location>
        <begin position="23"/>
        <end position="89"/>
    </location>
</feature>
<dbReference type="GO" id="GO:0005524">
    <property type="term" value="F:ATP binding"/>
    <property type="evidence" value="ECO:0007669"/>
    <property type="project" value="InterPro"/>
</dbReference>
<reference evidence="4 5" key="1">
    <citation type="submission" date="2013-02" db="EMBL/GenBank/DDBJ databases">
        <authorList>
            <person name="Harkins D.M."/>
            <person name="Durkin A.S."/>
            <person name="Brinkac L.M."/>
            <person name="Haft D.H."/>
            <person name="Selengut J.D."/>
            <person name="Sanka R."/>
            <person name="DePew J."/>
            <person name="Purushe J."/>
            <person name="Tulsiani S.M."/>
            <person name="Graham G.C."/>
            <person name="Burns M.-A."/>
            <person name="Dohnt M.F."/>
            <person name="Smythe L.D."/>
            <person name="McKay D.B."/>
            <person name="Craig S.B."/>
            <person name="Vinetz J.M."/>
            <person name="Sutton G.G."/>
            <person name="Nierman W.C."/>
            <person name="Fouts D.E."/>
        </authorList>
    </citation>
    <scope>NUCLEOTIDE SEQUENCE [LARGE SCALE GENOMIC DNA]</scope>
    <source>
        <strain evidence="4 5">LT2186</strain>
    </source>
</reference>
<organism evidence="4 5">
    <name type="scientific">Leptospira interrogans serovar Grippotyphosa str. LT2186</name>
    <dbReference type="NCBI Taxonomy" id="1001599"/>
    <lineage>
        <taxon>Bacteria</taxon>
        <taxon>Pseudomonadati</taxon>
        <taxon>Spirochaetota</taxon>
        <taxon>Spirochaetia</taxon>
        <taxon>Leptospirales</taxon>
        <taxon>Leptospiraceae</taxon>
        <taxon>Leptospira</taxon>
    </lineage>
</organism>
<evidence type="ECO:0000259" key="3">
    <source>
        <dbReference type="Pfam" id="PF00005"/>
    </source>
</evidence>
<sequence length="103" mass="11378">MPSSDKAIEIQKLNLRLGQRIILDSISFEVNSGTILGILGRSGSGKTSLFRAILGVPTTTNLEQSGSIYFFGKARKKFRSIIYNQSFKILSEVSTLPGLWKKL</sequence>
<dbReference type="Gene3D" id="3.40.50.300">
    <property type="entry name" value="P-loop containing nucleotide triphosphate hydrolases"/>
    <property type="match status" value="1"/>
</dbReference>
<gene>
    <name evidence="4" type="ORF">LEP1GSC151_5193</name>
</gene>
<dbReference type="EMBL" id="AFME02000229">
    <property type="protein sequence ID" value="EMG10637.1"/>
    <property type="molecule type" value="Genomic_DNA"/>
</dbReference>
<dbReference type="AlphaFoldDB" id="M3I434"/>
<evidence type="ECO:0000256" key="1">
    <source>
        <dbReference type="ARBA" id="ARBA00005417"/>
    </source>
</evidence>
<dbReference type="Pfam" id="PF00005">
    <property type="entry name" value="ABC_tran"/>
    <property type="match status" value="1"/>
</dbReference>
<name>M3I434_LEPIR</name>
<dbReference type="BioCyc" id="LINT1001599:G11K9-2634-MONOMER"/>
<dbReference type="Proteomes" id="UP000011776">
    <property type="component" value="Unassembled WGS sequence"/>
</dbReference>
<accession>M3I434</accession>
<comment type="similarity">
    <text evidence="1">Belongs to the ABC transporter superfamily.</text>
</comment>
<comment type="caution">
    <text evidence="4">The sequence shown here is derived from an EMBL/GenBank/DDBJ whole genome shotgun (WGS) entry which is preliminary data.</text>
</comment>
<dbReference type="SUPFAM" id="SSF52540">
    <property type="entry name" value="P-loop containing nucleoside triphosphate hydrolases"/>
    <property type="match status" value="1"/>
</dbReference>